<dbReference type="EMBL" id="FOSK01000002">
    <property type="protein sequence ID" value="SFK12625.1"/>
    <property type="molecule type" value="Genomic_DNA"/>
</dbReference>
<comment type="caution">
    <text evidence="3">The sequence shown here is derived from an EMBL/GenBank/DDBJ whole genome shotgun (WGS) entry which is preliminary data.</text>
</comment>
<protein>
    <submittedName>
        <fullName evidence="3">Uncharacterized damage-inducible protein DinB (Forms a four-helix bundle)</fullName>
    </submittedName>
</protein>
<comment type="similarity">
    <text evidence="1">Belongs to the DinB family.</text>
</comment>
<organism evidence="3 4">
    <name type="scientific">Pseudovibrio ascidiaceicola</name>
    <dbReference type="NCBI Taxonomy" id="285279"/>
    <lineage>
        <taxon>Bacteria</taxon>
        <taxon>Pseudomonadati</taxon>
        <taxon>Pseudomonadota</taxon>
        <taxon>Alphaproteobacteria</taxon>
        <taxon>Hyphomicrobiales</taxon>
        <taxon>Stappiaceae</taxon>
        <taxon>Pseudovibrio</taxon>
    </lineage>
</organism>
<proteinExistence type="inferred from homology"/>
<dbReference type="PANTHER" id="PTHR37302:SF3">
    <property type="entry name" value="DAMAGE-INDUCIBLE PROTEIN DINB"/>
    <property type="match status" value="1"/>
</dbReference>
<sequence length="202" mass="23201">MKWQSLISNLYMTEIEVLQYFQAQAKNNAWANYRLLSSCMKLSDDELTAQRTSFFPSILMTLNHIVTVDWFYVSALEGTPLGTTAFDPESPFEQLPPLFEAQRNSDQKLITHIGSMDLADLSKIHVLRDDKPLSERADRLLLHLFQHQTHHRGQVHAMLSGTSVAPPQLDEFFLSNEMEQKARKDDFAALEFCEADIWPDRG</sequence>
<keyword evidence="2" id="KW-0479">Metal-binding</keyword>
<evidence type="ECO:0000313" key="4">
    <source>
        <dbReference type="Proteomes" id="UP000199598"/>
    </source>
</evidence>
<dbReference type="Pfam" id="PF05163">
    <property type="entry name" value="DinB"/>
    <property type="match status" value="1"/>
</dbReference>
<reference evidence="3 4" key="1">
    <citation type="submission" date="2016-10" db="EMBL/GenBank/DDBJ databases">
        <authorList>
            <person name="Varghese N."/>
            <person name="Submissions S."/>
        </authorList>
    </citation>
    <scope>NUCLEOTIDE SEQUENCE [LARGE SCALE GENOMIC DNA]</scope>
    <source>
        <strain evidence="3 4">DSM 16392</strain>
    </source>
</reference>
<dbReference type="Gene3D" id="1.20.120.450">
    <property type="entry name" value="dinb family like domain"/>
    <property type="match status" value="1"/>
</dbReference>
<evidence type="ECO:0000256" key="1">
    <source>
        <dbReference type="ARBA" id="ARBA00008635"/>
    </source>
</evidence>
<gene>
    <name evidence="3" type="ORF">SAMN04488518_102274</name>
</gene>
<name>A0A1I3WYS9_9HYPH</name>
<keyword evidence="4" id="KW-1185">Reference proteome</keyword>
<accession>A0A1I3WYS9</accession>
<evidence type="ECO:0000313" key="3">
    <source>
        <dbReference type="EMBL" id="SFK12625.1"/>
    </source>
</evidence>
<dbReference type="Proteomes" id="UP000199598">
    <property type="component" value="Unassembled WGS sequence"/>
</dbReference>
<dbReference type="InterPro" id="IPR007837">
    <property type="entry name" value="DinB"/>
</dbReference>
<dbReference type="InterPro" id="IPR034660">
    <property type="entry name" value="DinB/YfiT-like"/>
</dbReference>
<dbReference type="PANTHER" id="PTHR37302">
    <property type="entry name" value="SLR1116 PROTEIN"/>
    <property type="match status" value="1"/>
</dbReference>
<evidence type="ECO:0000256" key="2">
    <source>
        <dbReference type="ARBA" id="ARBA00022723"/>
    </source>
</evidence>
<dbReference type="SUPFAM" id="SSF109854">
    <property type="entry name" value="DinB/YfiT-like putative metalloenzymes"/>
    <property type="match status" value="1"/>
</dbReference>